<dbReference type="FunFam" id="3.30.450.20:FF:000099">
    <property type="entry name" value="Sensory box sensor histidine kinase"/>
    <property type="match status" value="1"/>
</dbReference>
<keyword evidence="5" id="KW-0418">Kinase</keyword>
<keyword evidence="3" id="KW-0597">Phosphoprotein</keyword>
<dbReference type="Gene3D" id="3.30.450.20">
    <property type="entry name" value="PAS domain"/>
    <property type="match status" value="3"/>
</dbReference>
<dbReference type="RefSeq" id="WP_076421629.1">
    <property type="nucleotide sequence ID" value="NZ_FTNM01000002.1"/>
</dbReference>
<dbReference type="InterPro" id="IPR001610">
    <property type="entry name" value="PAC"/>
</dbReference>
<feature type="domain" description="PAS" evidence="7">
    <location>
        <begin position="1"/>
        <end position="74"/>
    </location>
</feature>
<evidence type="ECO:0000256" key="6">
    <source>
        <dbReference type="SAM" id="Coils"/>
    </source>
</evidence>
<evidence type="ECO:0000256" key="4">
    <source>
        <dbReference type="ARBA" id="ARBA00022679"/>
    </source>
</evidence>
<dbReference type="OrthoDB" id="9766459at2"/>
<dbReference type="InterPro" id="IPR013656">
    <property type="entry name" value="PAS_4"/>
</dbReference>
<proteinExistence type="predicted"/>
<keyword evidence="4" id="KW-0808">Transferase</keyword>
<keyword evidence="6" id="KW-0175">Coiled coil</keyword>
<dbReference type="STRING" id="1077936.SAMN05421545_1444"/>
<evidence type="ECO:0000256" key="2">
    <source>
        <dbReference type="ARBA" id="ARBA00012438"/>
    </source>
</evidence>
<evidence type="ECO:0000256" key="3">
    <source>
        <dbReference type="ARBA" id="ARBA00022553"/>
    </source>
</evidence>
<dbReference type="CDD" id="cd00130">
    <property type="entry name" value="PAS"/>
    <property type="match status" value="2"/>
</dbReference>
<evidence type="ECO:0000259" key="7">
    <source>
        <dbReference type="PROSITE" id="PS50112"/>
    </source>
</evidence>
<dbReference type="Proteomes" id="UP000185924">
    <property type="component" value="Unassembled WGS sequence"/>
</dbReference>
<keyword evidence="10" id="KW-1185">Reference proteome</keyword>
<gene>
    <name evidence="9" type="ORF">SAMN05421545_1444</name>
</gene>
<dbReference type="Pfam" id="PF08447">
    <property type="entry name" value="PAS_3"/>
    <property type="match status" value="1"/>
</dbReference>
<evidence type="ECO:0000256" key="1">
    <source>
        <dbReference type="ARBA" id="ARBA00000085"/>
    </source>
</evidence>
<feature type="coiled-coil region" evidence="6">
    <location>
        <begin position="252"/>
        <end position="290"/>
    </location>
</feature>
<dbReference type="SMART" id="SM00091">
    <property type="entry name" value="PAS"/>
    <property type="match status" value="3"/>
</dbReference>
<dbReference type="NCBIfam" id="TIGR00229">
    <property type="entry name" value="sensory_box"/>
    <property type="match status" value="2"/>
</dbReference>
<dbReference type="PANTHER" id="PTHR43304:SF1">
    <property type="entry name" value="PAC DOMAIN-CONTAINING PROTEIN"/>
    <property type="match status" value="1"/>
</dbReference>
<dbReference type="InterPro" id="IPR000014">
    <property type="entry name" value="PAS"/>
</dbReference>
<dbReference type="SUPFAM" id="SSF55785">
    <property type="entry name" value="PYP-like sensor domain (PAS domain)"/>
    <property type="match status" value="3"/>
</dbReference>
<protein>
    <recommendedName>
        <fullName evidence="2">histidine kinase</fullName>
        <ecNumber evidence="2">2.7.13.3</ecNumber>
    </recommendedName>
</protein>
<dbReference type="PROSITE" id="PS50112">
    <property type="entry name" value="PAS"/>
    <property type="match status" value="2"/>
</dbReference>
<dbReference type="PROSITE" id="PS50113">
    <property type="entry name" value="PAC"/>
    <property type="match status" value="3"/>
</dbReference>
<feature type="domain" description="PAS" evidence="7">
    <location>
        <begin position="136"/>
        <end position="206"/>
    </location>
</feature>
<dbReference type="PANTHER" id="PTHR43304">
    <property type="entry name" value="PHYTOCHROME-LIKE PROTEIN CPH1"/>
    <property type="match status" value="1"/>
</dbReference>
<evidence type="ECO:0000313" key="10">
    <source>
        <dbReference type="Proteomes" id="UP000185924"/>
    </source>
</evidence>
<dbReference type="InterPro" id="IPR013655">
    <property type="entry name" value="PAS_fold_3"/>
</dbReference>
<evidence type="ECO:0000259" key="8">
    <source>
        <dbReference type="PROSITE" id="PS50113"/>
    </source>
</evidence>
<dbReference type="EMBL" id="FTNM01000002">
    <property type="protein sequence ID" value="SIQ87205.1"/>
    <property type="molecule type" value="Genomic_DNA"/>
</dbReference>
<dbReference type="InterPro" id="IPR035965">
    <property type="entry name" value="PAS-like_dom_sf"/>
</dbReference>
<sequence>MDYKLIFEHSPEAMVLLDPDLKILGANKRYLEVTMRQVDEIVGKHFLLEAFPEPNVPYEQNPVLHSIQEAIAKGQRVYLDVIRYAISRPDGSGYDERYWEASHTPILNEKGEVEYILQETKDVTEREETKHALRDIEQKFSFMADAMPHLVDADDASGRSTYFNKQWENYTGIPVERLLAGDWKEAIHPDDLVAATKAWEKSLETGEPSQLEIRIRDKDGDYRWHLNRYLPMRNEDGTIKMWLGSCSDIHDVKNLVQELLSSNEQMSELADQVQMAYRKAENERETLERLIMQAPTFFGILKGPEHRYELVNPKYQDLFPHVELIGKTVAEALPEIADQGYIDVLDNVYRTGETFEAKEIIVKLANAEGKLEDNYLTFIFQPLYDEHNQITGILIAGFNVTDKYQLKKKLQELGVAVDDV</sequence>
<feature type="domain" description="PAC" evidence="8">
    <location>
        <begin position="80"/>
        <end position="135"/>
    </location>
</feature>
<feature type="domain" description="PAC" evidence="8">
    <location>
        <begin position="358"/>
        <end position="412"/>
    </location>
</feature>
<dbReference type="InterPro" id="IPR052162">
    <property type="entry name" value="Sensor_kinase/Photoreceptor"/>
</dbReference>
<name>A0A1N6WB67_9BACT</name>
<dbReference type="EC" id="2.7.13.3" evidence="2"/>
<dbReference type="GO" id="GO:0004673">
    <property type="term" value="F:protein histidine kinase activity"/>
    <property type="evidence" value="ECO:0007669"/>
    <property type="project" value="UniProtKB-EC"/>
</dbReference>
<feature type="domain" description="PAC" evidence="8">
    <location>
        <begin position="209"/>
        <end position="261"/>
    </location>
</feature>
<dbReference type="InterPro" id="IPR000700">
    <property type="entry name" value="PAS-assoc_C"/>
</dbReference>
<comment type="catalytic activity">
    <reaction evidence="1">
        <text>ATP + protein L-histidine = ADP + protein N-phospho-L-histidine.</text>
        <dbReference type="EC" id="2.7.13.3"/>
    </reaction>
</comment>
<accession>A0A1N6WB67</accession>
<dbReference type="Pfam" id="PF08448">
    <property type="entry name" value="PAS_4"/>
    <property type="match status" value="2"/>
</dbReference>
<dbReference type="SMART" id="SM00086">
    <property type="entry name" value="PAC"/>
    <property type="match status" value="2"/>
</dbReference>
<reference evidence="10" key="1">
    <citation type="submission" date="2017-01" db="EMBL/GenBank/DDBJ databases">
        <authorList>
            <person name="Varghese N."/>
            <person name="Submissions S."/>
        </authorList>
    </citation>
    <scope>NUCLEOTIDE SEQUENCE [LARGE SCALE GENOMIC DNA]</scope>
    <source>
        <strain evidence="10">DM9</strain>
    </source>
</reference>
<dbReference type="AlphaFoldDB" id="A0A1N6WB67"/>
<evidence type="ECO:0000256" key="5">
    <source>
        <dbReference type="ARBA" id="ARBA00022777"/>
    </source>
</evidence>
<evidence type="ECO:0000313" key="9">
    <source>
        <dbReference type="EMBL" id="SIQ87205.1"/>
    </source>
</evidence>
<organism evidence="9 10">
    <name type="scientific">Pontibacter lucknowensis</name>
    <dbReference type="NCBI Taxonomy" id="1077936"/>
    <lineage>
        <taxon>Bacteria</taxon>
        <taxon>Pseudomonadati</taxon>
        <taxon>Bacteroidota</taxon>
        <taxon>Cytophagia</taxon>
        <taxon>Cytophagales</taxon>
        <taxon>Hymenobacteraceae</taxon>
        <taxon>Pontibacter</taxon>
    </lineage>
</organism>